<proteinExistence type="predicted"/>
<dbReference type="PANTHER" id="PTHR37538">
    <property type="entry name" value="BTB DOMAIN-CONTAINING PROTEIN"/>
    <property type="match status" value="1"/>
</dbReference>
<dbReference type="Gene3D" id="3.30.710.10">
    <property type="entry name" value="Potassium Channel Kv1.1, Chain A"/>
    <property type="match status" value="1"/>
</dbReference>
<evidence type="ECO:0008006" key="4">
    <source>
        <dbReference type="Google" id="ProtNLM"/>
    </source>
</evidence>
<evidence type="ECO:0000313" key="2">
    <source>
        <dbReference type="EMBL" id="OOF91974.1"/>
    </source>
</evidence>
<keyword evidence="3" id="KW-1185">Reference proteome</keyword>
<evidence type="ECO:0000256" key="1">
    <source>
        <dbReference type="SAM" id="MobiDB-lite"/>
    </source>
</evidence>
<feature type="compositionally biased region" description="Basic residues" evidence="1">
    <location>
        <begin position="1"/>
        <end position="15"/>
    </location>
</feature>
<dbReference type="VEuPathDB" id="FungiDB:ASPCADRAFT_56409"/>
<dbReference type="OMA" id="PRDETWF"/>
<dbReference type="InterPro" id="IPR011333">
    <property type="entry name" value="SKP1/BTB/POZ_sf"/>
</dbReference>
<feature type="region of interest" description="Disordered" evidence="1">
    <location>
        <begin position="1"/>
        <end position="44"/>
    </location>
</feature>
<dbReference type="OrthoDB" id="3594103at2759"/>
<feature type="non-terminal residue" evidence="2">
    <location>
        <position position="283"/>
    </location>
</feature>
<name>A0A1R3RBW1_ASPC5</name>
<dbReference type="STRING" id="602072.A0A1R3RBW1"/>
<feature type="region of interest" description="Disordered" evidence="1">
    <location>
        <begin position="243"/>
        <end position="283"/>
    </location>
</feature>
<organism evidence="2 3">
    <name type="scientific">Aspergillus carbonarius (strain ITEM 5010)</name>
    <dbReference type="NCBI Taxonomy" id="602072"/>
    <lineage>
        <taxon>Eukaryota</taxon>
        <taxon>Fungi</taxon>
        <taxon>Dikarya</taxon>
        <taxon>Ascomycota</taxon>
        <taxon>Pezizomycotina</taxon>
        <taxon>Eurotiomycetes</taxon>
        <taxon>Eurotiomycetidae</taxon>
        <taxon>Eurotiales</taxon>
        <taxon>Aspergillaceae</taxon>
        <taxon>Aspergillus</taxon>
        <taxon>Aspergillus subgen. Circumdati</taxon>
    </lineage>
</organism>
<dbReference type="AlphaFoldDB" id="A0A1R3RBW1"/>
<dbReference type="Proteomes" id="UP000188318">
    <property type="component" value="Unassembled WGS sequence"/>
</dbReference>
<protein>
    <recommendedName>
        <fullName evidence="4">BTB domain-containing protein</fullName>
    </recommendedName>
</protein>
<sequence length="283" mass="32548">MKKEKKDKKNKKNKKNISSVLSNEPEITPLSPPPPPPVNEYEQPPISPYSTSIIQIVIGETVYGIPEYYLRPYPRFSLSSSWQRYNINDINQDVGHTLVHFLYTGTYQTIAPSIEDPYWNPRSREFERSVYAYQAARLYEVTGLENFAREYMCTFDDSVATLDILNIARKVYSTLPSGDTWFESFIRDKLVTAFQANEVQFREVVEQYGVGTESKFDRFLVATVMGIYSDRIAILEDAVANRDEDDDVPIEEAVDEPEPEAVYDEKPPEPEDVYEAVPEPEPE</sequence>
<feature type="compositionally biased region" description="Acidic residues" evidence="1">
    <location>
        <begin position="243"/>
        <end position="262"/>
    </location>
</feature>
<dbReference type="PANTHER" id="PTHR37538:SF1">
    <property type="entry name" value="BTB DOMAIN-CONTAINING PROTEIN"/>
    <property type="match status" value="1"/>
</dbReference>
<feature type="compositionally biased region" description="Acidic residues" evidence="1">
    <location>
        <begin position="270"/>
        <end position="283"/>
    </location>
</feature>
<accession>A0A1R3RBW1</accession>
<reference evidence="3" key="1">
    <citation type="journal article" date="2017" name="Genome Biol.">
        <title>Comparative genomics reveals high biological diversity and specific adaptations in the industrially and medically important fungal genus Aspergillus.</title>
        <authorList>
            <person name="de Vries R.P."/>
            <person name="Riley R."/>
            <person name="Wiebenga A."/>
            <person name="Aguilar-Osorio G."/>
            <person name="Amillis S."/>
            <person name="Uchima C.A."/>
            <person name="Anderluh G."/>
            <person name="Asadollahi M."/>
            <person name="Askin M."/>
            <person name="Barry K."/>
            <person name="Battaglia E."/>
            <person name="Bayram O."/>
            <person name="Benocci T."/>
            <person name="Braus-Stromeyer S.A."/>
            <person name="Caldana C."/>
            <person name="Canovas D."/>
            <person name="Cerqueira G.C."/>
            <person name="Chen F."/>
            <person name="Chen W."/>
            <person name="Choi C."/>
            <person name="Clum A."/>
            <person name="Dos Santos R.A."/>
            <person name="Damasio A.R."/>
            <person name="Diallinas G."/>
            <person name="Emri T."/>
            <person name="Fekete E."/>
            <person name="Flipphi M."/>
            <person name="Freyberg S."/>
            <person name="Gallo A."/>
            <person name="Gournas C."/>
            <person name="Habgood R."/>
            <person name="Hainaut M."/>
            <person name="Harispe M.L."/>
            <person name="Henrissat B."/>
            <person name="Hilden K.S."/>
            <person name="Hope R."/>
            <person name="Hossain A."/>
            <person name="Karabika E."/>
            <person name="Karaffa L."/>
            <person name="Karanyi Z."/>
            <person name="Krasevec N."/>
            <person name="Kuo A."/>
            <person name="Kusch H."/>
            <person name="LaButti K."/>
            <person name="Lagendijk E.L."/>
            <person name="Lapidus A."/>
            <person name="Levasseur A."/>
            <person name="Lindquist E."/>
            <person name="Lipzen A."/>
            <person name="Logrieco A.F."/>
            <person name="MacCabe A."/>
            <person name="Maekelae M.R."/>
            <person name="Malavazi I."/>
            <person name="Melin P."/>
            <person name="Meyer V."/>
            <person name="Mielnichuk N."/>
            <person name="Miskei M."/>
            <person name="Molnar A.P."/>
            <person name="Mule G."/>
            <person name="Ngan C.Y."/>
            <person name="Orejas M."/>
            <person name="Orosz E."/>
            <person name="Ouedraogo J.P."/>
            <person name="Overkamp K.M."/>
            <person name="Park H.-S."/>
            <person name="Perrone G."/>
            <person name="Piumi F."/>
            <person name="Punt P.J."/>
            <person name="Ram A.F."/>
            <person name="Ramon A."/>
            <person name="Rauscher S."/>
            <person name="Record E."/>
            <person name="Riano-Pachon D.M."/>
            <person name="Robert V."/>
            <person name="Roehrig J."/>
            <person name="Ruller R."/>
            <person name="Salamov A."/>
            <person name="Salih N.S."/>
            <person name="Samson R.A."/>
            <person name="Sandor E."/>
            <person name="Sanguinetti M."/>
            <person name="Schuetze T."/>
            <person name="Sepcic K."/>
            <person name="Shelest E."/>
            <person name="Sherlock G."/>
            <person name="Sophianopoulou V."/>
            <person name="Squina F.M."/>
            <person name="Sun H."/>
            <person name="Susca A."/>
            <person name="Todd R.B."/>
            <person name="Tsang A."/>
            <person name="Unkles S.E."/>
            <person name="van de Wiele N."/>
            <person name="van Rossen-Uffink D."/>
            <person name="Oliveira J.V."/>
            <person name="Vesth T.C."/>
            <person name="Visser J."/>
            <person name="Yu J.-H."/>
            <person name="Zhou M."/>
            <person name="Andersen M.R."/>
            <person name="Archer D.B."/>
            <person name="Baker S.E."/>
            <person name="Benoit I."/>
            <person name="Brakhage A.A."/>
            <person name="Braus G.H."/>
            <person name="Fischer R."/>
            <person name="Frisvad J.C."/>
            <person name="Goldman G.H."/>
            <person name="Houbraken J."/>
            <person name="Oakley B."/>
            <person name="Pocsi I."/>
            <person name="Scazzocchio C."/>
            <person name="Seiboth B."/>
            <person name="vanKuyk P.A."/>
            <person name="Wortman J."/>
            <person name="Dyer P.S."/>
            <person name="Grigoriev I.V."/>
        </authorList>
    </citation>
    <scope>NUCLEOTIDE SEQUENCE [LARGE SCALE GENOMIC DNA]</scope>
    <source>
        <strain evidence="3">ITEM 5010</strain>
    </source>
</reference>
<gene>
    <name evidence="2" type="ORF">ASPCADRAFT_56409</name>
</gene>
<evidence type="ECO:0000313" key="3">
    <source>
        <dbReference type="Proteomes" id="UP000188318"/>
    </source>
</evidence>
<dbReference type="EMBL" id="KV907509">
    <property type="protein sequence ID" value="OOF91974.1"/>
    <property type="molecule type" value="Genomic_DNA"/>
</dbReference>